<dbReference type="RefSeq" id="WP_138194106.1">
    <property type="nucleotide sequence ID" value="NZ_VCIW01000005.1"/>
</dbReference>
<comment type="caution">
    <text evidence="1">The sequence shown here is derived from an EMBL/GenBank/DDBJ whole genome shotgun (WGS) entry which is preliminary data.</text>
</comment>
<dbReference type="InterPro" id="IPR050490">
    <property type="entry name" value="Bact_solute-bd_prot1"/>
</dbReference>
<dbReference type="EMBL" id="VCIW01000005">
    <property type="protein sequence ID" value="TLS52450.1"/>
    <property type="molecule type" value="Genomic_DNA"/>
</dbReference>
<dbReference type="Proteomes" id="UP000309676">
    <property type="component" value="Unassembled WGS sequence"/>
</dbReference>
<evidence type="ECO:0000313" key="2">
    <source>
        <dbReference type="Proteomes" id="UP000309676"/>
    </source>
</evidence>
<sequence>MQIRIATHDDQRMAVIQEAARQFRNDHPGVAIVLEFAPDRKTMRRQLAEGNGPDIVEWEGANMGQCLDGGLLSDLSDLIARDRIDMGDYYPSVHEAVHSDGRIGAIPVMADTLGVFYNRDHFDQAGLSYPGENWTWEEFTDAAERLTLRDERGDIRRYGAFASFGYMIYVEPVVWNRGGAFLSEDGTALDGYLNSEATIEGVRSYLRLIDQGLSPRMEVGRDSWIDCFIHGKMSMYLDANWAIRPMKAEQRAKFGVAGFPRDPGKPNLFEVYGYGISPSCPERELAWAFLRKLTAPGGEIGKLWSVLKLAVSDTAAEHSGQTTDALYAPFLRELRSARLSAYQWPNMIPAFHFRDTFRTMEHAEDVEQVLRAAARRTPKLPAFDPVRFEWW</sequence>
<organism evidence="1 2">
    <name type="scientific">Paenibacillus antri</name>
    <dbReference type="NCBI Taxonomy" id="2582848"/>
    <lineage>
        <taxon>Bacteria</taxon>
        <taxon>Bacillati</taxon>
        <taxon>Bacillota</taxon>
        <taxon>Bacilli</taxon>
        <taxon>Bacillales</taxon>
        <taxon>Paenibacillaceae</taxon>
        <taxon>Paenibacillus</taxon>
    </lineage>
</organism>
<reference evidence="1 2" key="1">
    <citation type="submission" date="2019-05" db="EMBL/GenBank/DDBJ databases">
        <authorList>
            <person name="Narsing Rao M.P."/>
            <person name="Li W.J."/>
        </authorList>
    </citation>
    <scope>NUCLEOTIDE SEQUENCE [LARGE SCALE GENOMIC DNA]</scope>
    <source>
        <strain evidence="1 2">SYSU_K30003</strain>
    </source>
</reference>
<dbReference type="PANTHER" id="PTHR43649">
    <property type="entry name" value="ARABINOSE-BINDING PROTEIN-RELATED"/>
    <property type="match status" value="1"/>
</dbReference>
<dbReference type="OrthoDB" id="9782846at2"/>
<gene>
    <name evidence="1" type="ORF">FE782_10820</name>
</gene>
<dbReference type="Pfam" id="PF01547">
    <property type="entry name" value="SBP_bac_1"/>
    <property type="match status" value="1"/>
</dbReference>
<dbReference type="InterPro" id="IPR006059">
    <property type="entry name" value="SBP"/>
</dbReference>
<proteinExistence type="predicted"/>
<dbReference type="Gene3D" id="3.40.190.10">
    <property type="entry name" value="Periplasmic binding protein-like II"/>
    <property type="match status" value="1"/>
</dbReference>
<accession>A0A5R9GEB6</accession>
<keyword evidence="2" id="KW-1185">Reference proteome</keyword>
<dbReference type="PANTHER" id="PTHR43649:SF12">
    <property type="entry name" value="DIACETYLCHITOBIOSE BINDING PROTEIN DASA"/>
    <property type="match status" value="1"/>
</dbReference>
<dbReference type="SUPFAM" id="SSF53850">
    <property type="entry name" value="Periplasmic binding protein-like II"/>
    <property type="match status" value="1"/>
</dbReference>
<name>A0A5R9GEB6_9BACL</name>
<dbReference type="AlphaFoldDB" id="A0A5R9GEB6"/>
<protein>
    <submittedName>
        <fullName evidence="1">Extracellular solute-binding protein</fullName>
    </submittedName>
</protein>
<evidence type="ECO:0000313" key="1">
    <source>
        <dbReference type="EMBL" id="TLS52450.1"/>
    </source>
</evidence>